<reference evidence="1 2" key="1">
    <citation type="submission" date="2018-08" db="EMBL/GenBank/DDBJ databases">
        <title>Pallidiluteibacterium maritimus gen. nov., sp. nov., isolated from coastal sediment.</title>
        <authorList>
            <person name="Zhou L.Y."/>
        </authorList>
    </citation>
    <scope>NUCLEOTIDE SEQUENCE [LARGE SCALE GENOMIC DNA]</scope>
    <source>
        <strain evidence="1 2">XSD2</strain>
    </source>
</reference>
<dbReference type="Gene3D" id="1.25.40.10">
    <property type="entry name" value="Tetratricopeptide repeat domain"/>
    <property type="match status" value="1"/>
</dbReference>
<gene>
    <name evidence="1" type="ORF">D1614_13340</name>
</gene>
<proteinExistence type="predicted"/>
<evidence type="ECO:0000313" key="1">
    <source>
        <dbReference type="EMBL" id="RIJ47568.1"/>
    </source>
</evidence>
<keyword evidence="2" id="KW-1185">Reference proteome</keyword>
<dbReference type="RefSeq" id="WP_119438454.1">
    <property type="nucleotide sequence ID" value="NZ_QWGR01000007.1"/>
</dbReference>
<protein>
    <recommendedName>
        <fullName evidence="3">Tetratricopeptide repeat protein</fullName>
    </recommendedName>
</protein>
<accession>A0A399SVT6</accession>
<dbReference type="EMBL" id="QWGR01000007">
    <property type="protein sequence ID" value="RIJ47568.1"/>
    <property type="molecule type" value="Genomic_DNA"/>
</dbReference>
<sequence>MRLNKLLPGLLFILLIYSCGAPKVLTNAKTEAETYETAGNYAAALAQWKSFVETTPLEQIAGADFAKAAKLAFKAGDSEAAKSWFDQARYKNFADAEMYQTLSEIYRSEGNLSKELSALESYSEKFGSENATVNERLFQMYAEISSWEKANEFWEKMNATAKQTENNLGTYLEVNKKLENNATCDSVATALLNLNPDQPEAIDWLAKKYYRAGQKRYEVEIEKYEQNKTRKQYAALLKELDLVTADFKKALPYLEKLWAQKPGKEYAGYFVNIYARFGDEEKVDFYQKYLSQ</sequence>
<dbReference type="OrthoDB" id="1118823at2"/>
<dbReference type="AlphaFoldDB" id="A0A399SVT6"/>
<name>A0A399SVT6_9BACT</name>
<dbReference type="PROSITE" id="PS51257">
    <property type="entry name" value="PROKAR_LIPOPROTEIN"/>
    <property type="match status" value="1"/>
</dbReference>
<organism evidence="1 2">
    <name type="scientific">Maribellus luteus</name>
    <dbReference type="NCBI Taxonomy" id="2305463"/>
    <lineage>
        <taxon>Bacteria</taxon>
        <taxon>Pseudomonadati</taxon>
        <taxon>Bacteroidota</taxon>
        <taxon>Bacteroidia</taxon>
        <taxon>Marinilabiliales</taxon>
        <taxon>Prolixibacteraceae</taxon>
        <taxon>Maribellus</taxon>
    </lineage>
</organism>
<comment type="caution">
    <text evidence="1">The sequence shown here is derived from an EMBL/GenBank/DDBJ whole genome shotgun (WGS) entry which is preliminary data.</text>
</comment>
<dbReference type="Proteomes" id="UP000265926">
    <property type="component" value="Unassembled WGS sequence"/>
</dbReference>
<evidence type="ECO:0000313" key="2">
    <source>
        <dbReference type="Proteomes" id="UP000265926"/>
    </source>
</evidence>
<evidence type="ECO:0008006" key="3">
    <source>
        <dbReference type="Google" id="ProtNLM"/>
    </source>
</evidence>
<dbReference type="SUPFAM" id="SSF48452">
    <property type="entry name" value="TPR-like"/>
    <property type="match status" value="1"/>
</dbReference>
<dbReference type="InterPro" id="IPR011990">
    <property type="entry name" value="TPR-like_helical_dom_sf"/>
</dbReference>